<name>A0A918AS34_9PSEU</name>
<evidence type="ECO:0000313" key="1">
    <source>
        <dbReference type="EMBL" id="GGP76197.1"/>
    </source>
</evidence>
<comment type="caution">
    <text evidence="1">The sequence shown here is derived from an EMBL/GenBank/DDBJ whole genome shotgun (WGS) entry which is preliminary data.</text>
</comment>
<reference evidence="1" key="1">
    <citation type="journal article" date="2014" name="Int. J. Syst. Evol. Microbiol.">
        <title>Complete genome sequence of Corynebacterium casei LMG S-19264T (=DSM 44701T), isolated from a smear-ripened cheese.</title>
        <authorList>
            <consortium name="US DOE Joint Genome Institute (JGI-PGF)"/>
            <person name="Walter F."/>
            <person name="Albersmeier A."/>
            <person name="Kalinowski J."/>
            <person name="Ruckert C."/>
        </authorList>
    </citation>
    <scope>NUCLEOTIDE SEQUENCE</scope>
    <source>
        <strain evidence="1">JCM 3313</strain>
    </source>
</reference>
<accession>A0A918AS34</accession>
<reference evidence="1" key="2">
    <citation type="submission" date="2020-09" db="EMBL/GenBank/DDBJ databases">
        <authorList>
            <person name="Sun Q."/>
            <person name="Ohkuma M."/>
        </authorList>
    </citation>
    <scope>NUCLEOTIDE SEQUENCE</scope>
    <source>
        <strain evidence="1">JCM 3313</strain>
    </source>
</reference>
<sequence>MAQREQQPVDSRRVRPALGVEFNGVSARCRETHVNDGVHESGVVMLPNAEQRAGNVLTAHRFHSPARADAAGGTDRN</sequence>
<organism evidence="1 2">
    <name type="scientific">Saccharothrix coeruleofusca</name>
    <dbReference type="NCBI Taxonomy" id="33919"/>
    <lineage>
        <taxon>Bacteria</taxon>
        <taxon>Bacillati</taxon>
        <taxon>Actinomycetota</taxon>
        <taxon>Actinomycetes</taxon>
        <taxon>Pseudonocardiales</taxon>
        <taxon>Pseudonocardiaceae</taxon>
        <taxon>Saccharothrix</taxon>
    </lineage>
</organism>
<keyword evidence="2" id="KW-1185">Reference proteome</keyword>
<evidence type="ECO:0000313" key="2">
    <source>
        <dbReference type="Proteomes" id="UP000639606"/>
    </source>
</evidence>
<dbReference type="AlphaFoldDB" id="A0A918AS34"/>
<dbReference type="Proteomes" id="UP000639606">
    <property type="component" value="Unassembled WGS sequence"/>
</dbReference>
<dbReference type="EMBL" id="BMRG01000016">
    <property type="protein sequence ID" value="GGP76197.1"/>
    <property type="molecule type" value="Genomic_DNA"/>
</dbReference>
<protein>
    <submittedName>
        <fullName evidence="1">Uncharacterized protein</fullName>
    </submittedName>
</protein>
<proteinExistence type="predicted"/>
<gene>
    <name evidence="1" type="ORF">GCM10010185_57330</name>
</gene>